<organism evidence="2 3">
    <name type="scientific">Nonlabens dokdonensis</name>
    <dbReference type="NCBI Taxonomy" id="328515"/>
    <lineage>
        <taxon>Bacteria</taxon>
        <taxon>Pseudomonadati</taxon>
        <taxon>Bacteroidota</taxon>
        <taxon>Flavobacteriia</taxon>
        <taxon>Flavobacteriales</taxon>
        <taxon>Flavobacteriaceae</taxon>
        <taxon>Nonlabens</taxon>
    </lineage>
</organism>
<comment type="caution">
    <text evidence="2">The sequence shown here is derived from an EMBL/GenBank/DDBJ whole genome shotgun (WGS) entry which is preliminary data.</text>
</comment>
<feature type="signal peptide" evidence="1">
    <location>
        <begin position="1"/>
        <end position="22"/>
    </location>
</feature>
<dbReference type="SUPFAM" id="SSF82185">
    <property type="entry name" value="Histone H3 K4-specific methyltransferase SET7/9 N-terminal domain"/>
    <property type="match status" value="1"/>
</dbReference>
<dbReference type="EMBL" id="MAAX01000057">
    <property type="protein sequence ID" value="OUS18736.1"/>
    <property type="molecule type" value="Genomic_DNA"/>
</dbReference>
<sequence length="252" mass="27942">MKTLLTSFYFITLSIFSTSTYAQTCQNGDCKNGYGMINHENVELYHGFFTDGKYDGIGYLQNAKGAYYMSQFKNGKINGYTVYNETGNTTGGIFVNGVKEGIHIEFPIIPKTIKRIAITYENGKEVSRETLVGNFKTPNPCKAGDCDNGFGIKMDGMVLTTGVFEFGDFKHGHIVNVREGVEKMFLSPGIDATQANYFVYENVPVEKGKLEVASIYKAGKNNGQYIVVNMALGQMGAALFKDGEQIKRYEVK</sequence>
<evidence type="ECO:0000313" key="2">
    <source>
        <dbReference type="EMBL" id="OUS18736.1"/>
    </source>
</evidence>
<protein>
    <recommendedName>
        <fullName evidence="4">MORN repeat protein</fullName>
    </recommendedName>
</protein>
<reference evidence="3" key="1">
    <citation type="journal article" date="2017" name="Proc. Natl. Acad. Sci. U.S.A.">
        <title>Simulation of Deepwater Horizon oil plume reveals substrate specialization within a complex community of hydrocarbon-degraders.</title>
        <authorList>
            <person name="Hu P."/>
            <person name="Dubinsky E.A."/>
            <person name="Probst A.J."/>
            <person name="Wang J."/>
            <person name="Sieber C.M.K."/>
            <person name="Tom L.M."/>
            <person name="Gardinali P."/>
            <person name="Banfield J.F."/>
            <person name="Atlas R.M."/>
            <person name="Andersen G.L."/>
        </authorList>
    </citation>
    <scope>NUCLEOTIDE SEQUENCE [LARGE SCALE GENOMIC DNA]</scope>
</reference>
<feature type="chain" id="PRO_5012825952" description="MORN repeat protein" evidence="1">
    <location>
        <begin position="23"/>
        <end position="252"/>
    </location>
</feature>
<proteinExistence type="predicted"/>
<evidence type="ECO:0008006" key="4">
    <source>
        <dbReference type="Google" id="ProtNLM"/>
    </source>
</evidence>
<dbReference type="RefSeq" id="WP_303685962.1">
    <property type="nucleotide sequence ID" value="NZ_CAJXYO010000067.1"/>
</dbReference>
<name>A0A1Z8B811_9FLAO</name>
<keyword evidence="1" id="KW-0732">Signal</keyword>
<accession>A0A1Z8B811</accession>
<dbReference type="Proteomes" id="UP000196102">
    <property type="component" value="Unassembled WGS sequence"/>
</dbReference>
<gene>
    <name evidence="2" type="ORF">A9Q93_03305</name>
</gene>
<evidence type="ECO:0000256" key="1">
    <source>
        <dbReference type="SAM" id="SignalP"/>
    </source>
</evidence>
<dbReference type="AlphaFoldDB" id="A0A1Z8B811"/>
<evidence type="ECO:0000313" key="3">
    <source>
        <dbReference type="Proteomes" id="UP000196102"/>
    </source>
</evidence>